<feature type="binding site" evidence="1">
    <location>
        <position position="158"/>
    </location>
    <ligand>
        <name>Mn(2+)</name>
        <dbReference type="ChEBI" id="CHEBI:29035"/>
        <label>2</label>
    </ligand>
</feature>
<feature type="binding site" evidence="1">
    <location>
        <position position="94"/>
    </location>
    <ligand>
        <name>Mn(2+)</name>
        <dbReference type="ChEBI" id="CHEBI:29035"/>
        <label>2</label>
    </ligand>
</feature>
<dbReference type="KEGG" id="sbr:SY1_01430"/>
<dbReference type="NCBIfam" id="TIGR01891">
    <property type="entry name" value="amidohydrolases"/>
    <property type="match status" value="1"/>
</dbReference>
<dbReference type="Gene3D" id="3.40.630.10">
    <property type="entry name" value="Zn peptidases"/>
    <property type="match status" value="1"/>
</dbReference>
<name>A0AB94IVB4_9BACT</name>
<proteinExistence type="predicted"/>
<sequence length="378" mass="41705">MKTDVSKYLTLRRDIHRHPELSNHEVETTRRIREFLALDGLELRPIGGLNGGFVNVNTGMEKTLCMRADIDALPLHEETGVSFASENNGVMHACGHDMHTAIAAAIACELHKVRELLKCNIVVLFQPAEENNPDGGAKPVVEAGFLEDQHVDEVYGLHMWPQLPVGDIEVCPGPIMAASDRFSVRITGRTAHAAEPHLGVDAIAIGMDIYCALVQKLRREVSPCDSMTISIGSFKTSGRYNIICPEAVLEGTIRTTSDGTRAFLPKRIAELSSTIASSYGGSADTNVNRGYGIVVNDVDLFRRFSTCAVKTLGPEHVHTNIRPSLIAEDFYYYGKRVPSLYFHLGCQSEYSLHSNRFLPKEEALTVAVDLMTDYFLSQ</sequence>
<organism evidence="3 4">
    <name type="scientific">Fretibacterium fastidiosum</name>
    <dbReference type="NCBI Taxonomy" id="651822"/>
    <lineage>
        <taxon>Bacteria</taxon>
        <taxon>Thermotogati</taxon>
        <taxon>Synergistota</taxon>
        <taxon>Synergistia</taxon>
        <taxon>Synergistales</taxon>
        <taxon>Aminobacteriaceae</taxon>
        <taxon>Fretibacterium</taxon>
    </lineage>
</organism>
<dbReference type="EC" id="3.5.1.14" evidence="3"/>
<gene>
    <name evidence="3" type="ORF">SY1_01430</name>
</gene>
<dbReference type="EMBL" id="FP929056">
    <property type="protein sequence ID" value="CBL27696.1"/>
    <property type="molecule type" value="Genomic_DNA"/>
</dbReference>
<feature type="binding site" evidence="1">
    <location>
        <position position="96"/>
    </location>
    <ligand>
        <name>Mn(2+)</name>
        <dbReference type="ChEBI" id="CHEBI:29035"/>
        <label>2</label>
    </ligand>
</feature>
<dbReference type="RefSeq" id="WP_015555843.1">
    <property type="nucleotide sequence ID" value="NC_021038.1"/>
</dbReference>
<evidence type="ECO:0000313" key="3">
    <source>
        <dbReference type="EMBL" id="CBL27696.1"/>
    </source>
</evidence>
<keyword evidence="1" id="KW-0479">Metal-binding</keyword>
<feature type="binding site" evidence="1">
    <location>
        <position position="130"/>
    </location>
    <ligand>
        <name>Mn(2+)</name>
        <dbReference type="ChEBI" id="CHEBI:29035"/>
        <label>2</label>
    </ligand>
</feature>
<keyword evidence="4" id="KW-1185">Reference proteome</keyword>
<evidence type="ECO:0000259" key="2">
    <source>
        <dbReference type="Pfam" id="PF07687"/>
    </source>
</evidence>
<reference evidence="4" key="1">
    <citation type="submission" date="2010-03" db="EMBL/GenBank/DDBJ databases">
        <title>The genome sequence of Synergistetes sp. SGP1.</title>
        <authorList>
            <consortium name="metaHIT consortium -- http://www.metahit.eu/"/>
            <person name="Pajon A."/>
            <person name="Turner K."/>
            <person name="Parkhill J."/>
            <person name="Wade W."/>
            <person name="Vartoukian S."/>
        </authorList>
    </citation>
    <scope>NUCLEOTIDE SEQUENCE [LARGE SCALE GENOMIC DNA]</scope>
    <source>
        <strain evidence="4">SGP1</strain>
    </source>
</reference>
<dbReference type="Pfam" id="PF01546">
    <property type="entry name" value="Peptidase_M20"/>
    <property type="match status" value="1"/>
</dbReference>
<accession>A0AB94IVB4</accession>
<dbReference type="InterPro" id="IPR036264">
    <property type="entry name" value="Bact_exopeptidase_dim_dom"/>
</dbReference>
<dbReference type="Proteomes" id="UP000008957">
    <property type="component" value="Chromosome"/>
</dbReference>
<protein>
    <submittedName>
        <fullName evidence="3">Amidohydrolase</fullName>
        <ecNumber evidence="3">3.5.1.14</ecNumber>
    </submittedName>
</protein>
<keyword evidence="1" id="KW-0464">Manganese</keyword>
<evidence type="ECO:0000256" key="1">
    <source>
        <dbReference type="PIRSR" id="PIRSR005962-1"/>
    </source>
</evidence>
<keyword evidence="3" id="KW-0378">Hydrolase</keyword>
<dbReference type="PIRSF" id="PIRSF005962">
    <property type="entry name" value="Pept_M20D_amidohydro"/>
    <property type="match status" value="1"/>
</dbReference>
<dbReference type="Pfam" id="PF07687">
    <property type="entry name" value="M20_dimer"/>
    <property type="match status" value="1"/>
</dbReference>
<feature type="binding site" evidence="1">
    <location>
        <position position="353"/>
    </location>
    <ligand>
        <name>Mn(2+)</name>
        <dbReference type="ChEBI" id="CHEBI:29035"/>
        <label>2</label>
    </ligand>
</feature>
<dbReference type="InterPro" id="IPR011650">
    <property type="entry name" value="Peptidase_M20_dimer"/>
</dbReference>
<dbReference type="InterPro" id="IPR017439">
    <property type="entry name" value="Amidohydrolase"/>
</dbReference>
<dbReference type="PANTHER" id="PTHR11014">
    <property type="entry name" value="PEPTIDASE M20 FAMILY MEMBER"/>
    <property type="match status" value="1"/>
</dbReference>
<dbReference type="InterPro" id="IPR002933">
    <property type="entry name" value="Peptidase_M20"/>
</dbReference>
<dbReference type="SUPFAM" id="SSF55031">
    <property type="entry name" value="Bacterial exopeptidase dimerisation domain"/>
    <property type="match status" value="1"/>
</dbReference>
<dbReference type="GO" id="GO:0004046">
    <property type="term" value="F:aminoacylase activity"/>
    <property type="evidence" value="ECO:0007669"/>
    <property type="project" value="UniProtKB-EC"/>
</dbReference>
<feature type="domain" description="Peptidase M20 dimerisation" evidence="2">
    <location>
        <begin position="182"/>
        <end position="276"/>
    </location>
</feature>
<dbReference type="SUPFAM" id="SSF53187">
    <property type="entry name" value="Zn-dependent exopeptidases"/>
    <property type="match status" value="1"/>
</dbReference>
<reference evidence="3 4" key="2">
    <citation type="submission" date="2010-03" db="EMBL/GenBank/DDBJ databases">
        <authorList>
            <person name="Pajon A."/>
        </authorList>
    </citation>
    <scope>NUCLEOTIDE SEQUENCE [LARGE SCALE GENOMIC DNA]</scope>
    <source>
        <strain evidence="3 4">SGP1</strain>
    </source>
</reference>
<dbReference type="Gene3D" id="3.30.70.360">
    <property type="match status" value="1"/>
</dbReference>
<evidence type="ECO:0000313" key="4">
    <source>
        <dbReference type="Proteomes" id="UP000008957"/>
    </source>
</evidence>
<comment type="cofactor">
    <cofactor evidence="1">
        <name>Mn(2+)</name>
        <dbReference type="ChEBI" id="CHEBI:29035"/>
    </cofactor>
    <text evidence="1">The Mn(2+) ion enhances activity.</text>
</comment>
<dbReference type="CDD" id="cd03886">
    <property type="entry name" value="M20_Acy1"/>
    <property type="match status" value="1"/>
</dbReference>
<dbReference type="AlphaFoldDB" id="A0AB94IVB4"/>
<dbReference type="PANTHER" id="PTHR11014:SF63">
    <property type="entry name" value="METALLOPEPTIDASE, PUTATIVE (AFU_ORTHOLOGUE AFUA_6G09600)-RELATED"/>
    <property type="match status" value="1"/>
</dbReference>
<dbReference type="GO" id="GO:0046872">
    <property type="term" value="F:metal ion binding"/>
    <property type="evidence" value="ECO:0007669"/>
    <property type="project" value="UniProtKB-KW"/>
</dbReference>